<keyword evidence="1" id="KW-0802">TPR repeat</keyword>
<dbReference type="GO" id="GO:0016020">
    <property type="term" value="C:membrane"/>
    <property type="evidence" value="ECO:0007669"/>
    <property type="project" value="InterPro"/>
</dbReference>
<comment type="caution">
    <text evidence="4">The sequence shown here is derived from an EMBL/GenBank/DDBJ whole genome shotgun (WGS) entry which is preliminary data.</text>
</comment>
<dbReference type="PROSITE" id="PS50990">
    <property type="entry name" value="PEPTIDASE_C39"/>
    <property type="match status" value="1"/>
</dbReference>
<name>A0A0G0LAN6_9BACT</name>
<evidence type="ECO:0000313" key="5">
    <source>
        <dbReference type="Proteomes" id="UP000034081"/>
    </source>
</evidence>
<dbReference type="AlphaFoldDB" id="A0A0G0LAN6"/>
<dbReference type="Gene3D" id="1.25.40.10">
    <property type="entry name" value="Tetratricopeptide repeat domain"/>
    <property type="match status" value="1"/>
</dbReference>
<accession>A0A0G0LAN6</accession>
<dbReference type="GO" id="GO:0008233">
    <property type="term" value="F:peptidase activity"/>
    <property type="evidence" value="ECO:0007669"/>
    <property type="project" value="InterPro"/>
</dbReference>
<dbReference type="PROSITE" id="PS50005">
    <property type="entry name" value="TPR"/>
    <property type="match status" value="1"/>
</dbReference>
<dbReference type="InterPro" id="IPR005074">
    <property type="entry name" value="Peptidase_C39"/>
</dbReference>
<evidence type="ECO:0000256" key="2">
    <source>
        <dbReference type="SAM" id="MobiDB-lite"/>
    </source>
</evidence>
<sequence>MARKLLITAFLVLIITTGAVFIWRSRPKPAIETKFVQNVENRSENLDAGNGNNEVTNENSEGGKSVEVIQSGDYALLDNPKHTYQTFNNCGPATLSMILSWYGKNVSQKELGDKMRPFQIASGDNDDKTIFTYEFVDWAQKYGFKATGRVNGDIKLLKTFTANGIPVVVKTWLHPNEDIGHFRIVRGFDESKKIIIQDDSYEGPNKKISYYDFLSMWQPFNYAYVIVYKDDQKDLVEAIIGNEIDEMVTWKNSLERAKKESQLDTENVYPVFNMAAAYYHLGDYNNSVSAFEKVEDKLPKRMLWYQIEPILAYQKLGNYDRVYQIIDKVLNNGNRAYSELYQIRGEIYLAQGNNDAARREFEMAIQYNKFFKPAQKAINSF</sequence>
<feature type="region of interest" description="Disordered" evidence="2">
    <location>
        <begin position="42"/>
        <end position="63"/>
    </location>
</feature>
<dbReference type="EMBL" id="LBVL01000012">
    <property type="protein sequence ID" value="KKQ84925.1"/>
    <property type="molecule type" value="Genomic_DNA"/>
</dbReference>
<dbReference type="Pfam" id="PF13529">
    <property type="entry name" value="Peptidase_C39_2"/>
    <property type="match status" value="1"/>
</dbReference>
<dbReference type="Pfam" id="PF13181">
    <property type="entry name" value="TPR_8"/>
    <property type="match status" value="2"/>
</dbReference>
<proteinExistence type="predicted"/>
<dbReference type="SUPFAM" id="SSF48452">
    <property type="entry name" value="TPR-like"/>
    <property type="match status" value="1"/>
</dbReference>
<dbReference type="SMART" id="SM00028">
    <property type="entry name" value="TPR"/>
    <property type="match status" value="2"/>
</dbReference>
<reference evidence="4 5" key="1">
    <citation type="journal article" date="2015" name="Nature">
        <title>rRNA introns, odd ribosomes, and small enigmatic genomes across a large radiation of phyla.</title>
        <authorList>
            <person name="Brown C.T."/>
            <person name="Hug L.A."/>
            <person name="Thomas B.C."/>
            <person name="Sharon I."/>
            <person name="Castelle C.J."/>
            <person name="Singh A."/>
            <person name="Wilkins M.J."/>
            <person name="Williams K.H."/>
            <person name="Banfield J.F."/>
        </authorList>
    </citation>
    <scope>NUCLEOTIDE SEQUENCE [LARGE SCALE GENOMIC DNA]</scope>
</reference>
<dbReference type="GO" id="GO:0006508">
    <property type="term" value="P:proteolysis"/>
    <property type="evidence" value="ECO:0007669"/>
    <property type="project" value="InterPro"/>
</dbReference>
<dbReference type="Proteomes" id="UP000034081">
    <property type="component" value="Unassembled WGS sequence"/>
</dbReference>
<gene>
    <name evidence="4" type="ORF">UT08_C0012G0021</name>
</gene>
<dbReference type="STRING" id="1618570.UT08_C0012G0021"/>
<evidence type="ECO:0000256" key="1">
    <source>
        <dbReference type="PROSITE-ProRule" id="PRU00339"/>
    </source>
</evidence>
<evidence type="ECO:0000313" key="4">
    <source>
        <dbReference type="EMBL" id="KKQ84925.1"/>
    </source>
</evidence>
<feature type="compositionally biased region" description="Polar residues" evidence="2">
    <location>
        <begin position="50"/>
        <end position="62"/>
    </location>
</feature>
<evidence type="ECO:0000259" key="3">
    <source>
        <dbReference type="PROSITE" id="PS50990"/>
    </source>
</evidence>
<organism evidence="4 5">
    <name type="scientific">Candidatus Woesebacteria bacterium GW2011_GWB1_38_8</name>
    <dbReference type="NCBI Taxonomy" id="1618570"/>
    <lineage>
        <taxon>Bacteria</taxon>
        <taxon>Candidatus Woeseibacteriota</taxon>
    </lineage>
</organism>
<feature type="repeat" description="TPR" evidence="1">
    <location>
        <begin position="338"/>
        <end position="371"/>
    </location>
</feature>
<dbReference type="InterPro" id="IPR019734">
    <property type="entry name" value="TPR_rpt"/>
</dbReference>
<dbReference type="InterPro" id="IPR011990">
    <property type="entry name" value="TPR-like_helical_dom_sf"/>
</dbReference>
<dbReference type="InterPro" id="IPR039564">
    <property type="entry name" value="Peptidase_C39-like"/>
</dbReference>
<protein>
    <submittedName>
        <fullName evidence="4">Tetratricopeptide TPR_1 repeat-containing protein</fullName>
    </submittedName>
</protein>
<dbReference type="GO" id="GO:0005524">
    <property type="term" value="F:ATP binding"/>
    <property type="evidence" value="ECO:0007669"/>
    <property type="project" value="InterPro"/>
</dbReference>
<dbReference type="Gene3D" id="3.90.70.10">
    <property type="entry name" value="Cysteine proteinases"/>
    <property type="match status" value="1"/>
</dbReference>
<feature type="domain" description="Peptidase C39" evidence="3">
    <location>
        <begin position="85"/>
        <end position="224"/>
    </location>
</feature>